<feature type="short sequence motif" description="'KMSKS' region" evidence="8">
    <location>
        <begin position="265"/>
        <end position="269"/>
    </location>
</feature>
<dbReference type="PROSITE" id="PS00178">
    <property type="entry name" value="AA_TRNA_LIGASE_I"/>
    <property type="match status" value="1"/>
</dbReference>
<dbReference type="InterPro" id="IPR050203">
    <property type="entry name" value="Trp-tRNA_synthetase"/>
</dbReference>
<feature type="binding site" evidence="8">
    <location>
        <position position="138"/>
    </location>
    <ligand>
        <name>L-tryptophan</name>
        <dbReference type="ChEBI" id="CHEBI:57912"/>
    </ligand>
</feature>
<evidence type="ECO:0000256" key="3">
    <source>
        <dbReference type="ARBA" id="ARBA00022741"/>
    </source>
</evidence>
<proteinExistence type="inferred from homology"/>
<comment type="subcellular location">
    <subcellularLocation>
        <location evidence="8">Cytoplasm</location>
    </subcellularLocation>
</comment>
<dbReference type="EC" id="6.1.1.2" evidence="8"/>
<dbReference type="PRINTS" id="PR01039">
    <property type="entry name" value="TRNASYNTHTRP"/>
</dbReference>
<dbReference type="Gene3D" id="1.10.240.10">
    <property type="entry name" value="Tyrosyl-Transfer RNA Synthetase"/>
    <property type="match status" value="1"/>
</dbReference>
<evidence type="ECO:0000313" key="11">
    <source>
        <dbReference type="Proteomes" id="UP000622890"/>
    </source>
</evidence>
<keyword evidence="5 8" id="KW-0648">Protein biosynthesis</keyword>
<evidence type="ECO:0000313" key="10">
    <source>
        <dbReference type="EMBL" id="MBK4733048.1"/>
    </source>
</evidence>
<comment type="caution">
    <text evidence="10">The sequence shown here is derived from an EMBL/GenBank/DDBJ whole genome shotgun (WGS) entry which is preliminary data.</text>
</comment>
<feature type="binding site" evidence="8">
    <location>
        <begin position="19"/>
        <end position="20"/>
    </location>
    <ligand>
        <name>ATP</name>
        <dbReference type="ChEBI" id="CHEBI:30616"/>
    </ligand>
</feature>
<dbReference type="InterPro" id="IPR002305">
    <property type="entry name" value="aa-tRNA-synth_Ic"/>
</dbReference>
<dbReference type="Proteomes" id="UP000622890">
    <property type="component" value="Unassembled WGS sequence"/>
</dbReference>
<dbReference type="GO" id="GO:0006436">
    <property type="term" value="P:tryptophanyl-tRNA aminoacylation"/>
    <property type="evidence" value="ECO:0007669"/>
    <property type="project" value="UniProtKB-UniRule"/>
</dbReference>
<dbReference type="FunFam" id="1.10.240.10:FF:000005">
    <property type="entry name" value="Tryptophan--tRNA ligase"/>
    <property type="match status" value="1"/>
</dbReference>
<dbReference type="NCBIfam" id="TIGR00233">
    <property type="entry name" value="trpS"/>
    <property type="match status" value="1"/>
</dbReference>
<comment type="catalytic activity">
    <reaction evidence="7 8">
        <text>tRNA(Trp) + L-tryptophan + ATP = L-tryptophyl-tRNA(Trp) + AMP + diphosphate + H(+)</text>
        <dbReference type="Rhea" id="RHEA:24080"/>
        <dbReference type="Rhea" id="RHEA-COMP:9671"/>
        <dbReference type="Rhea" id="RHEA-COMP:9705"/>
        <dbReference type="ChEBI" id="CHEBI:15378"/>
        <dbReference type="ChEBI" id="CHEBI:30616"/>
        <dbReference type="ChEBI" id="CHEBI:33019"/>
        <dbReference type="ChEBI" id="CHEBI:57912"/>
        <dbReference type="ChEBI" id="CHEBI:78442"/>
        <dbReference type="ChEBI" id="CHEBI:78535"/>
        <dbReference type="ChEBI" id="CHEBI:456215"/>
        <dbReference type="EC" id="6.1.1.2"/>
    </reaction>
</comment>
<dbReference type="GO" id="GO:0005829">
    <property type="term" value="C:cytosol"/>
    <property type="evidence" value="ECO:0007669"/>
    <property type="project" value="TreeGrafter"/>
</dbReference>
<feature type="binding site" evidence="8">
    <location>
        <begin position="265"/>
        <end position="269"/>
    </location>
    <ligand>
        <name>ATP</name>
        <dbReference type="ChEBI" id="CHEBI:30616"/>
    </ligand>
</feature>
<evidence type="ECO:0000256" key="4">
    <source>
        <dbReference type="ARBA" id="ARBA00022840"/>
    </source>
</evidence>
<keyword evidence="4 8" id="KW-0067">ATP-binding</keyword>
<evidence type="ECO:0000256" key="7">
    <source>
        <dbReference type="ARBA" id="ARBA00049929"/>
    </source>
</evidence>
<dbReference type="InterPro" id="IPR014729">
    <property type="entry name" value="Rossmann-like_a/b/a_fold"/>
</dbReference>
<dbReference type="PANTHER" id="PTHR43766:SF1">
    <property type="entry name" value="TRYPTOPHAN--TRNA LIGASE, MITOCHONDRIAL"/>
    <property type="match status" value="1"/>
</dbReference>
<comment type="function">
    <text evidence="8">Catalyzes the attachment of tryptophan to tRNA(Trp).</text>
</comment>
<dbReference type="NCBIfam" id="NF008922">
    <property type="entry name" value="PRK12283.1"/>
    <property type="match status" value="1"/>
</dbReference>
<gene>
    <name evidence="8" type="primary">trpS</name>
    <name evidence="10" type="ORF">JJB74_00255</name>
</gene>
<dbReference type="GO" id="GO:0004830">
    <property type="term" value="F:tryptophan-tRNA ligase activity"/>
    <property type="evidence" value="ECO:0007669"/>
    <property type="project" value="UniProtKB-UniRule"/>
</dbReference>
<keyword evidence="11" id="KW-1185">Reference proteome</keyword>
<dbReference type="PANTHER" id="PTHR43766">
    <property type="entry name" value="TRYPTOPHAN--TRNA LIGASE, MITOCHONDRIAL"/>
    <property type="match status" value="1"/>
</dbReference>
<dbReference type="HAMAP" id="MF_00140_B">
    <property type="entry name" value="Trp_tRNA_synth_B"/>
    <property type="match status" value="1"/>
</dbReference>
<sequence length="400" mass="45666">MYPDRVVSGMRPTGVMHLGHYHGALKNWVRLQSEHQCLFFVADWHALTTHYDDPSIIETSTWDMVIDWLAAGIDPSQATLFIQSKVPEHAELHLLLSMATPLGWLERVPTYKDQQEKLADRDLATYGFLGYPLLQAADVLIYRASMVPVGEDQVPHVEMMRELARRFNHLYGKEKDFEEKAREAVKKLGGKRSRLYNELRTEFQEKGSADALEQARAMLDDAQNLSMSDRERLFGYLEGSRKLILVEPQAMLTEASRLPGLDGQKMSKSYGNAIGLREDRESVTKKIRTMPTDPARVRRTDPGEPERCPVWQLHKVYSDEPTREWVQKGCRSAGIGCLECKQPIVDAVLKEQEPMRERAQQYLDDPSLVRAIIADGCDVARKMAQETMRDVREVMGLSYS</sequence>
<dbReference type="EMBL" id="JAEPBG010000001">
    <property type="protein sequence ID" value="MBK4733048.1"/>
    <property type="molecule type" value="Genomic_DNA"/>
</dbReference>
<reference evidence="10" key="1">
    <citation type="submission" date="2021-01" db="EMBL/GenBank/DDBJ databases">
        <title>Genome sequence of strain Noviherbaspirillum sp. DKR-6.</title>
        <authorList>
            <person name="Chaudhary D.K."/>
        </authorList>
    </citation>
    <scope>NUCLEOTIDE SEQUENCE</scope>
    <source>
        <strain evidence="10">DKR-6</strain>
    </source>
</reference>
<dbReference type="Pfam" id="PF00579">
    <property type="entry name" value="tRNA-synt_1b"/>
    <property type="match status" value="2"/>
</dbReference>
<evidence type="ECO:0000256" key="1">
    <source>
        <dbReference type="ARBA" id="ARBA00005594"/>
    </source>
</evidence>
<organism evidence="10 11">
    <name type="scientific">Noviherbaspirillum pedocola</name>
    <dbReference type="NCBI Taxonomy" id="2801341"/>
    <lineage>
        <taxon>Bacteria</taxon>
        <taxon>Pseudomonadati</taxon>
        <taxon>Pseudomonadota</taxon>
        <taxon>Betaproteobacteria</taxon>
        <taxon>Burkholderiales</taxon>
        <taxon>Oxalobacteraceae</taxon>
        <taxon>Noviherbaspirillum</taxon>
    </lineage>
</organism>
<comment type="caution">
    <text evidence="8">Lacks conserved residue(s) required for the propagation of feature annotation.</text>
</comment>
<evidence type="ECO:0000256" key="2">
    <source>
        <dbReference type="ARBA" id="ARBA00022598"/>
    </source>
</evidence>
<dbReference type="AlphaFoldDB" id="A0A934W5C0"/>
<comment type="subunit">
    <text evidence="8">Homodimer.</text>
</comment>
<dbReference type="RefSeq" id="WP_200589485.1">
    <property type="nucleotide sequence ID" value="NZ_JAEPBG010000001.1"/>
</dbReference>
<dbReference type="InterPro" id="IPR024109">
    <property type="entry name" value="Trp-tRNA-ligase_bac-type"/>
</dbReference>
<evidence type="ECO:0000256" key="5">
    <source>
        <dbReference type="ARBA" id="ARBA00022917"/>
    </source>
</evidence>
<keyword evidence="3 8" id="KW-0547">Nucleotide-binding</keyword>
<accession>A0A934W5C0</accession>
<dbReference type="GO" id="GO:0005524">
    <property type="term" value="F:ATP binding"/>
    <property type="evidence" value="ECO:0007669"/>
    <property type="project" value="UniProtKB-UniRule"/>
</dbReference>
<evidence type="ECO:0000256" key="8">
    <source>
        <dbReference type="HAMAP-Rule" id="MF_00140"/>
    </source>
</evidence>
<evidence type="ECO:0000256" key="6">
    <source>
        <dbReference type="ARBA" id="ARBA00023146"/>
    </source>
</evidence>
<dbReference type="SUPFAM" id="SSF52374">
    <property type="entry name" value="Nucleotidylyl transferase"/>
    <property type="match status" value="1"/>
</dbReference>
<dbReference type="InterPro" id="IPR001412">
    <property type="entry name" value="aa-tRNA-synth_I_CS"/>
</dbReference>
<dbReference type="CDD" id="cd00806">
    <property type="entry name" value="TrpRS_core"/>
    <property type="match status" value="1"/>
</dbReference>
<comment type="similarity">
    <text evidence="1 8 9">Belongs to the class-I aminoacyl-tRNA synthetase family.</text>
</comment>
<keyword evidence="2 8" id="KW-0436">Ligase</keyword>
<feature type="binding site" evidence="8">
    <location>
        <position position="258"/>
    </location>
    <ligand>
        <name>ATP</name>
        <dbReference type="ChEBI" id="CHEBI:30616"/>
    </ligand>
</feature>
<dbReference type="InterPro" id="IPR002306">
    <property type="entry name" value="Trp-tRNA-ligase"/>
</dbReference>
<keyword evidence="8" id="KW-0963">Cytoplasm</keyword>
<feature type="binding site" evidence="8">
    <location>
        <begin position="150"/>
        <end position="152"/>
    </location>
    <ligand>
        <name>ATP</name>
        <dbReference type="ChEBI" id="CHEBI:30616"/>
    </ligand>
</feature>
<protein>
    <recommendedName>
        <fullName evidence="8">Tryptophan--tRNA ligase</fullName>
        <ecNumber evidence="8">6.1.1.2</ecNumber>
    </recommendedName>
    <alternativeName>
        <fullName evidence="8">Tryptophanyl-tRNA synthetase</fullName>
        <shortName evidence="8">TrpRS</shortName>
    </alternativeName>
</protein>
<feature type="binding site" evidence="8">
    <location>
        <begin position="11"/>
        <end position="13"/>
    </location>
    <ligand>
        <name>ATP</name>
        <dbReference type="ChEBI" id="CHEBI:30616"/>
    </ligand>
</feature>
<keyword evidence="6 8" id="KW-0030">Aminoacyl-tRNA synthetase</keyword>
<evidence type="ECO:0000256" key="9">
    <source>
        <dbReference type="RuleBase" id="RU363036"/>
    </source>
</evidence>
<name>A0A934W5C0_9BURK</name>
<dbReference type="Gene3D" id="3.40.50.620">
    <property type="entry name" value="HUPs"/>
    <property type="match status" value="1"/>
</dbReference>